<dbReference type="WBParaSite" id="Smp_169200.1">
    <property type="protein sequence ID" value="Smp_169200.1"/>
    <property type="gene ID" value="Smp_169200"/>
</dbReference>
<dbReference type="InterPro" id="IPR037177">
    <property type="entry name" value="DLC_sf"/>
</dbReference>
<dbReference type="Proteomes" id="UP000008854">
    <property type="component" value="Unassembled WGS sequence"/>
</dbReference>
<dbReference type="Gene3D" id="1.10.238.10">
    <property type="entry name" value="EF-hand"/>
    <property type="match status" value="1"/>
</dbReference>
<dbReference type="OMA" id="HEDMDDM"/>
<dbReference type="InParanoid" id="G4VA28"/>
<dbReference type="InterPro" id="IPR001372">
    <property type="entry name" value="Dynein_light_chain_typ-1/2"/>
</dbReference>
<dbReference type="InterPro" id="IPR002048">
    <property type="entry name" value="EF_hand_dom"/>
</dbReference>
<dbReference type="GO" id="GO:0007017">
    <property type="term" value="P:microtubule-based process"/>
    <property type="evidence" value="ECO:0007669"/>
    <property type="project" value="InterPro"/>
</dbReference>
<dbReference type="CDD" id="cd21454">
    <property type="entry name" value="DLC-like_TAL"/>
    <property type="match status" value="1"/>
</dbReference>
<dbReference type="HOGENOM" id="CLU_1557207_0_0_1"/>
<dbReference type="EMBL" id="HE616810">
    <property type="protein sequence ID" value="CCE94319.1"/>
    <property type="molecule type" value="mRNA"/>
</dbReference>
<gene>
    <name evidence="2" type="primary">SmTAL11</name>
</gene>
<dbReference type="RefSeq" id="XP_018649277.1">
    <property type="nucleotide sequence ID" value="XM_018794912.1"/>
</dbReference>
<dbReference type="Gene3D" id="3.30.740.10">
    <property type="entry name" value="Protein Inhibitor Of Neuronal Nitric Oxide Synthase"/>
    <property type="match status" value="1"/>
</dbReference>
<dbReference type="GO" id="GO:0005509">
    <property type="term" value="F:calcium ion binding"/>
    <property type="evidence" value="ECO:0007669"/>
    <property type="project" value="InterPro"/>
</dbReference>
<dbReference type="InterPro" id="IPR011992">
    <property type="entry name" value="EF-hand-dom_pair"/>
</dbReference>
<dbReference type="SMART" id="SM01375">
    <property type="entry name" value="Dynein_light"/>
    <property type="match status" value="1"/>
</dbReference>
<evidence type="ECO:0000259" key="1">
    <source>
        <dbReference type="PROSITE" id="PS50222"/>
    </source>
</evidence>
<dbReference type="PROSITE" id="PS50222">
    <property type="entry name" value="EF_HAND_2"/>
    <property type="match status" value="1"/>
</dbReference>
<dbReference type="SUPFAM" id="SSF54648">
    <property type="entry name" value="DLC"/>
    <property type="match status" value="1"/>
</dbReference>
<accession>G4VA28</accession>
<evidence type="ECO:0000313" key="2">
    <source>
        <dbReference type="EMBL" id="CCE94319.1"/>
    </source>
</evidence>
<reference evidence="2" key="3">
    <citation type="submission" date="2012-06" db="EMBL/GenBank/DDBJ databases">
        <title>The Schistosoma mansoni Tegumental-Allergen-Like (TAL) protein family: influence of developmental expression on human IgE responses.</title>
        <authorList>
            <person name="Fitzsimmons C.M."/>
            <person name="Jones F.M."/>
            <person name="Chalmers I.W."/>
            <person name="Hoffmann K.F."/>
            <person name="Wawrzyniak J."/>
            <person name="Wilson S."/>
            <person name="Kabatereine N.B."/>
            <person name="Dunne D.W."/>
        </authorList>
    </citation>
    <scope>NUCLEOTIDE SEQUENCE</scope>
</reference>
<reference evidence="2" key="1">
    <citation type="submission" date="2011-12" db="EMBL/GenBank/DDBJ databases">
        <authorList>
            <person name="Fitzsimmons C."/>
        </authorList>
    </citation>
    <scope>NUCLEOTIDE SEQUENCE</scope>
</reference>
<dbReference type="Pfam" id="PF01221">
    <property type="entry name" value="Dynein_light"/>
    <property type="match status" value="1"/>
</dbReference>
<dbReference type="KEGG" id="smm:Smp_169200"/>
<evidence type="ECO:0000313" key="4">
    <source>
        <dbReference type="WBParaSite" id="Smp_169200.1"/>
    </source>
</evidence>
<dbReference type="SUPFAM" id="SSF47473">
    <property type="entry name" value="EF-hand"/>
    <property type="match status" value="1"/>
</dbReference>
<protein>
    <submittedName>
        <fullName evidence="2 4">Tegumental antigen</fullName>
    </submittedName>
</protein>
<reference evidence="3" key="2">
    <citation type="journal article" date="2012" name="PLoS Negl. Trop. Dis.">
        <title>A systematically improved high quality genome and transcriptome of the human blood fluke Schistosoma mansoni.</title>
        <authorList>
            <person name="Protasio A.V."/>
            <person name="Tsai I.J."/>
            <person name="Babbage A."/>
            <person name="Nichol S."/>
            <person name="Hunt M."/>
            <person name="Aslett M.A."/>
            <person name="De Silva N."/>
            <person name="Velarde G.S."/>
            <person name="Anderson T.J."/>
            <person name="Clark R.C."/>
            <person name="Davidson C."/>
            <person name="Dillon G.P."/>
            <person name="Holroyd N.E."/>
            <person name="LoVerde P.T."/>
            <person name="Lloyd C."/>
            <person name="McQuillan J."/>
            <person name="Oliveira G."/>
            <person name="Otto T.D."/>
            <person name="Parker-Manuel S.J."/>
            <person name="Quail M.A."/>
            <person name="Wilson R.A."/>
            <person name="Zerlotini A."/>
            <person name="Dunne D.W."/>
            <person name="Berriman M."/>
        </authorList>
    </citation>
    <scope>NUCLEOTIDE SEQUENCE [LARGE SCALE GENOMIC DNA]</scope>
    <source>
        <strain evidence="3">Puerto Rican</strain>
    </source>
</reference>
<dbReference type="STRING" id="6183.G4VA28"/>
<reference evidence="4" key="4">
    <citation type="submission" date="2018-12" db="UniProtKB">
        <authorList>
            <consortium name="WormBaseParasite"/>
        </authorList>
    </citation>
    <scope>IDENTIFICATION</scope>
    <source>
        <strain evidence="4">Puerto Rican</strain>
    </source>
</reference>
<evidence type="ECO:0000313" key="3">
    <source>
        <dbReference type="Proteomes" id="UP000008854"/>
    </source>
</evidence>
<dbReference type="AlphaFoldDB" id="G4VA28"/>
<feature type="domain" description="EF-hand" evidence="1">
    <location>
        <begin position="1"/>
        <end position="34"/>
    </location>
</feature>
<sequence>MDPFLHAFFAVDLDHDEKISMTELKNYVETNNLDEKMIESWRNLFDPMHTGYITLTKFCDVLGVKMEDARKAKDEFKKRPANTLASDIYIIAHQMSITDQIKISEQARCLLFPPNDLDNKEIAHNLKLWLHKIYGPIWHVVVVRGDYGASFTHSENRSFQFRLRDKCFLIWCTPGQYQLC</sequence>
<name>G4VA28_SCHMA</name>
<dbReference type="GO" id="GO:0030286">
    <property type="term" value="C:dynein complex"/>
    <property type="evidence" value="ECO:0007669"/>
    <property type="project" value="InterPro"/>
</dbReference>
<proteinExistence type="evidence at transcript level"/>
<dbReference type="OrthoDB" id="186625at2759"/>
<organism evidence="2">
    <name type="scientific">Schistosoma mansoni</name>
    <name type="common">Blood fluke</name>
    <dbReference type="NCBI Taxonomy" id="6183"/>
    <lineage>
        <taxon>Eukaryota</taxon>
        <taxon>Metazoa</taxon>
        <taxon>Spiralia</taxon>
        <taxon>Lophotrochozoa</taxon>
        <taxon>Platyhelminthes</taxon>
        <taxon>Trematoda</taxon>
        <taxon>Digenea</taxon>
        <taxon>Strigeidida</taxon>
        <taxon>Schistosomatoidea</taxon>
        <taxon>Schistosomatidae</taxon>
        <taxon>Schistosoma</taxon>
    </lineage>
</organism>
<keyword evidence="3" id="KW-1185">Reference proteome</keyword>